<keyword evidence="2" id="KW-1185">Reference proteome</keyword>
<evidence type="ECO:0000313" key="1">
    <source>
        <dbReference type="EMBL" id="OCL04143.1"/>
    </source>
</evidence>
<dbReference type="InterPro" id="IPR052988">
    <property type="entry name" value="Oryzine_lactonohydrolase"/>
</dbReference>
<dbReference type="PANTHER" id="PTHR47064">
    <property type="entry name" value="PUTATIVE (AFU_ORTHOLOGUE AFUA_1G08990)-RELATED"/>
    <property type="match status" value="1"/>
</dbReference>
<protein>
    <submittedName>
        <fullName evidence="1">Uncharacterized protein</fullName>
    </submittedName>
</protein>
<dbReference type="EMBL" id="KV750590">
    <property type="protein sequence ID" value="OCL04143.1"/>
    <property type="molecule type" value="Genomic_DNA"/>
</dbReference>
<dbReference type="SUPFAM" id="SSF63829">
    <property type="entry name" value="Calcium-dependent phosphotriesterase"/>
    <property type="match status" value="1"/>
</dbReference>
<sequence length="238" mass="25864">MNKYGSVMPEDYDRITIPIVGFTDTYASTQVPSDPSFAYVSNASFLVFDAARAPSILGPSPSVDFMFTIPLIGHEAPVYDPTTNRLFFSKLIGTDPSQYVVDLSATPPTLSTYTSNPPTLLPIGATFHAGLIHWCGSSTHSGAYIPGLYTLNTTTNATAPLLNNYFGLRFSTCDDLAVHPTTGDIWFTDNLYAHNIPLQLAPGLPQHNNTPQLPPAVWRFRPTTGALALVDDTLRQPN</sequence>
<dbReference type="InterPro" id="IPR011042">
    <property type="entry name" value="6-blade_b-propeller_TolB-like"/>
</dbReference>
<proteinExistence type="predicted"/>
<evidence type="ECO:0000313" key="2">
    <source>
        <dbReference type="Proteomes" id="UP000250140"/>
    </source>
</evidence>
<dbReference type="Proteomes" id="UP000250140">
    <property type="component" value="Unassembled WGS sequence"/>
</dbReference>
<gene>
    <name evidence="1" type="ORF">AOQ84DRAFT_324857</name>
</gene>
<reference evidence="1 2" key="1">
    <citation type="journal article" date="2016" name="Nat. Commun.">
        <title>Ectomycorrhizal ecology is imprinted in the genome of the dominant symbiotic fungus Cenococcum geophilum.</title>
        <authorList>
            <consortium name="DOE Joint Genome Institute"/>
            <person name="Peter M."/>
            <person name="Kohler A."/>
            <person name="Ohm R.A."/>
            <person name="Kuo A."/>
            <person name="Krutzmann J."/>
            <person name="Morin E."/>
            <person name="Arend M."/>
            <person name="Barry K.W."/>
            <person name="Binder M."/>
            <person name="Choi C."/>
            <person name="Clum A."/>
            <person name="Copeland A."/>
            <person name="Grisel N."/>
            <person name="Haridas S."/>
            <person name="Kipfer T."/>
            <person name="LaButti K."/>
            <person name="Lindquist E."/>
            <person name="Lipzen A."/>
            <person name="Maire R."/>
            <person name="Meier B."/>
            <person name="Mihaltcheva S."/>
            <person name="Molinier V."/>
            <person name="Murat C."/>
            <person name="Poggeler S."/>
            <person name="Quandt C.A."/>
            <person name="Sperisen C."/>
            <person name="Tritt A."/>
            <person name="Tisserant E."/>
            <person name="Crous P.W."/>
            <person name="Henrissat B."/>
            <person name="Nehls U."/>
            <person name="Egli S."/>
            <person name="Spatafora J.W."/>
            <person name="Grigoriev I.V."/>
            <person name="Martin F.M."/>
        </authorList>
    </citation>
    <scope>NUCLEOTIDE SEQUENCE [LARGE SCALE GENOMIC DNA]</scope>
    <source>
        <strain evidence="1 2">CBS 207.34</strain>
    </source>
</reference>
<dbReference type="AlphaFoldDB" id="A0A8E2JNY0"/>
<feature type="non-terminal residue" evidence="1">
    <location>
        <position position="238"/>
    </location>
</feature>
<organism evidence="1 2">
    <name type="scientific">Glonium stellatum</name>
    <dbReference type="NCBI Taxonomy" id="574774"/>
    <lineage>
        <taxon>Eukaryota</taxon>
        <taxon>Fungi</taxon>
        <taxon>Dikarya</taxon>
        <taxon>Ascomycota</taxon>
        <taxon>Pezizomycotina</taxon>
        <taxon>Dothideomycetes</taxon>
        <taxon>Pleosporomycetidae</taxon>
        <taxon>Gloniales</taxon>
        <taxon>Gloniaceae</taxon>
        <taxon>Glonium</taxon>
    </lineage>
</organism>
<dbReference type="PANTHER" id="PTHR47064:SF2">
    <property type="entry name" value="SMP-30_GLUCONOLACTONASE_LRE-LIKE REGION DOMAIN-CONTAINING PROTEIN-RELATED"/>
    <property type="match status" value="1"/>
</dbReference>
<dbReference type="Gene3D" id="2.120.10.30">
    <property type="entry name" value="TolB, C-terminal domain"/>
    <property type="match status" value="1"/>
</dbReference>
<dbReference type="OrthoDB" id="423498at2759"/>
<name>A0A8E2JNY0_9PEZI</name>
<accession>A0A8E2JNY0</accession>